<feature type="domain" description="Cytochrome C biogenesis protein transmembrane" evidence="7">
    <location>
        <begin position="6"/>
        <end position="215"/>
    </location>
</feature>
<evidence type="ECO:0000256" key="4">
    <source>
        <dbReference type="ARBA" id="ARBA00022989"/>
    </source>
</evidence>
<dbReference type="InterPro" id="IPR051790">
    <property type="entry name" value="Cytochrome_c-biogenesis_DsbD"/>
</dbReference>
<evidence type="ECO:0000256" key="5">
    <source>
        <dbReference type="ARBA" id="ARBA00023136"/>
    </source>
</evidence>
<keyword evidence="4 6" id="KW-1133">Transmembrane helix</keyword>
<keyword evidence="9" id="KW-1185">Reference proteome</keyword>
<dbReference type="GO" id="GO:0017004">
    <property type="term" value="P:cytochrome complex assembly"/>
    <property type="evidence" value="ECO:0007669"/>
    <property type="project" value="InterPro"/>
</dbReference>
<dbReference type="Pfam" id="PF02683">
    <property type="entry name" value="DsbD_TM"/>
    <property type="match status" value="1"/>
</dbReference>
<evidence type="ECO:0000256" key="1">
    <source>
        <dbReference type="ARBA" id="ARBA00004141"/>
    </source>
</evidence>
<evidence type="ECO:0000256" key="3">
    <source>
        <dbReference type="ARBA" id="ARBA00022692"/>
    </source>
</evidence>
<evidence type="ECO:0000313" key="9">
    <source>
        <dbReference type="Proteomes" id="UP001145050"/>
    </source>
</evidence>
<dbReference type="PANTHER" id="PTHR31272">
    <property type="entry name" value="CYTOCHROME C-TYPE BIOGENESIS PROTEIN HI_1454-RELATED"/>
    <property type="match status" value="1"/>
</dbReference>
<protein>
    <submittedName>
        <fullName evidence="8">Cytochrome c biogenesis protein CcdA</fullName>
    </submittedName>
</protein>
<comment type="subcellular location">
    <subcellularLocation>
        <location evidence="1">Membrane</location>
        <topology evidence="1">Multi-pass membrane protein</topology>
    </subcellularLocation>
</comment>
<dbReference type="RefSeq" id="WP_272435591.1">
    <property type="nucleotide sequence ID" value="NZ_JAMQKB010000002.1"/>
</dbReference>
<evidence type="ECO:0000256" key="6">
    <source>
        <dbReference type="SAM" id="Phobius"/>
    </source>
</evidence>
<sequence>MTDINLFLSFAAGFLSFISPCCLPLYPAFLSYITGVSVEELKENNGMLQKRAILHTTFFLLGFSVIFIALGFSASLVGSLFQSYNDMIRQIGGIIVFIFGLVLLGVFQPKFLMMNKTFTIRNRPSGYVGSSVIGMGFAAGWTPCTGPILAGVIALGVSNPEAGMAYMISYVFGFSIPFFIMAFFIGKMNWIKKYNRLLIKIGGFGMVVMGIFLYMNWMTKIIAFLTTRFFNGFTGF</sequence>
<keyword evidence="5 6" id="KW-0472">Membrane</keyword>
<reference evidence="8" key="1">
    <citation type="submission" date="2022-06" db="EMBL/GenBank/DDBJ databases">
        <title>Aquibacillus sp. a new bacterium isolated from soil saline samples.</title>
        <authorList>
            <person name="Galisteo C."/>
            <person name="De La Haba R."/>
            <person name="Sanchez-Porro C."/>
            <person name="Ventosa A."/>
        </authorList>
    </citation>
    <scope>NUCLEOTIDE SEQUENCE</scope>
    <source>
        <strain evidence="8">3ASR75-11</strain>
    </source>
</reference>
<name>A0A9X4AKZ4_9BACI</name>
<feature type="transmembrane region" description="Helical" evidence="6">
    <location>
        <begin position="127"/>
        <end position="157"/>
    </location>
</feature>
<evidence type="ECO:0000259" key="7">
    <source>
        <dbReference type="Pfam" id="PF02683"/>
    </source>
</evidence>
<dbReference type="EMBL" id="JAMQKB010000002">
    <property type="protein sequence ID" value="MDC3423832.1"/>
    <property type="molecule type" value="Genomic_DNA"/>
</dbReference>
<comment type="caution">
    <text evidence="8">The sequence shown here is derived from an EMBL/GenBank/DDBJ whole genome shotgun (WGS) entry which is preliminary data.</text>
</comment>
<comment type="similarity">
    <text evidence="2">Belongs to the DsbD family.</text>
</comment>
<dbReference type="PANTHER" id="PTHR31272:SF4">
    <property type="entry name" value="CYTOCHROME C-TYPE BIOGENESIS PROTEIN HI_1454-RELATED"/>
    <property type="match status" value="1"/>
</dbReference>
<accession>A0A9X4AKZ4</accession>
<feature type="transmembrane region" description="Helical" evidence="6">
    <location>
        <begin position="163"/>
        <end position="185"/>
    </location>
</feature>
<evidence type="ECO:0000256" key="2">
    <source>
        <dbReference type="ARBA" id="ARBA00006143"/>
    </source>
</evidence>
<evidence type="ECO:0000313" key="8">
    <source>
        <dbReference type="EMBL" id="MDC3423832.1"/>
    </source>
</evidence>
<feature type="transmembrane region" description="Helical" evidence="6">
    <location>
        <begin position="87"/>
        <end position="107"/>
    </location>
</feature>
<feature type="transmembrane region" description="Helical" evidence="6">
    <location>
        <begin position="53"/>
        <end position="81"/>
    </location>
</feature>
<proteinExistence type="inferred from homology"/>
<organism evidence="8 9">
    <name type="scientific">Terrihalobacillus insolitus</name>
    <dbReference type="NCBI Taxonomy" id="2950438"/>
    <lineage>
        <taxon>Bacteria</taxon>
        <taxon>Bacillati</taxon>
        <taxon>Bacillota</taxon>
        <taxon>Bacilli</taxon>
        <taxon>Bacillales</taxon>
        <taxon>Bacillaceae</taxon>
        <taxon>Terrihalobacillus</taxon>
    </lineage>
</organism>
<feature type="transmembrane region" description="Helical" evidence="6">
    <location>
        <begin position="6"/>
        <end position="32"/>
    </location>
</feature>
<gene>
    <name evidence="8" type="ORF">NC797_04820</name>
</gene>
<dbReference type="GO" id="GO:0016020">
    <property type="term" value="C:membrane"/>
    <property type="evidence" value="ECO:0007669"/>
    <property type="project" value="UniProtKB-SubCell"/>
</dbReference>
<dbReference type="AlphaFoldDB" id="A0A9X4AKZ4"/>
<dbReference type="InterPro" id="IPR003834">
    <property type="entry name" value="Cyt_c_assmbl_TM_dom"/>
</dbReference>
<keyword evidence="3 6" id="KW-0812">Transmembrane</keyword>
<dbReference type="Proteomes" id="UP001145050">
    <property type="component" value="Unassembled WGS sequence"/>
</dbReference>
<feature type="transmembrane region" description="Helical" evidence="6">
    <location>
        <begin position="197"/>
        <end position="217"/>
    </location>
</feature>